<evidence type="ECO:0000256" key="1">
    <source>
        <dbReference type="ARBA" id="ARBA00004141"/>
    </source>
</evidence>
<dbReference type="InterPro" id="IPR035906">
    <property type="entry name" value="MetI-like_sf"/>
</dbReference>
<evidence type="ECO:0000313" key="8">
    <source>
        <dbReference type="EMBL" id="XCJ17883.1"/>
    </source>
</evidence>
<comment type="subcellular location">
    <subcellularLocation>
        <location evidence="6">Cell membrane</location>
        <topology evidence="6">Multi-pass membrane protein</topology>
    </subcellularLocation>
    <subcellularLocation>
        <location evidence="1">Membrane</location>
        <topology evidence="1">Multi-pass membrane protein</topology>
    </subcellularLocation>
</comment>
<dbReference type="FunFam" id="1.10.3720.10:FF:000001">
    <property type="entry name" value="Glycine betaine ABC transporter, permease"/>
    <property type="match status" value="1"/>
</dbReference>
<feature type="transmembrane region" description="Helical" evidence="6">
    <location>
        <begin position="76"/>
        <end position="94"/>
    </location>
</feature>
<dbReference type="EMBL" id="CP159510">
    <property type="protein sequence ID" value="XCJ17883.1"/>
    <property type="molecule type" value="Genomic_DNA"/>
</dbReference>
<dbReference type="GO" id="GO:0005886">
    <property type="term" value="C:plasma membrane"/>
    <property type="evidence" value="ECO:0007669"/>
    <property type="project" value="UniProtKB-SubCell"/>
</dbReference>
<evidence type="ECO:0000256" key="5">
    <source>
        <dbReference type="ARBA" id="ARBA00023136"/>
    </source>
</evidence>
<feature type="transmembrane region" description="Helical" evidence="6">
    <location>
        <begin position="177"/>
        <end position="195"/>
    </location>
</feature>
<evidence type="ECO:0000256" key="3">
    <source>
        <dbReference type="ARBA" id="ARBA00022692"/>
    </source>
</evidence>
<evidence type="ECO:0000256" key="6">
    <source>
        <dbReference type="RuleBase" id="RU363032"/>
    </source>
</evidence>
<evidence type="ECO:0000256" key="4">
    <source>
        <dbReference type="ARBA" id="ARBA00022989"/>
    </source>
</evidence>
<protein>
    <submittedName>
        <fullName evidence="8">ABC transporter permease</fullName>
    </submittedName>
</protein>
<accession>A0AAU8IIQ5</accession>
<keyword evidence="2 6" id="KW-0813">Transport</keyword>
<keyword evidence="5 6" id="KW-0472">Membrane</keyword>
<reference evidence="8" key="1">
    <citation type="submission" date="2024-06" db="EMBL/GenBank/DDBJ databases">
        <authorList>
            <person name="Fan A."/>
            <person name="Zhang F.Y."/>
            <person name="Zhang L."/>
        </authorList>
    </citation>
    <scope>NUCLEOTIDE SEQUENCE</scope>
    <source>
        <strain evidence="8">Y61</strain>
    </source>
</reference>
<proteinExistence type="inferred from homology"/>
<dbReference type="AlphaFoldDB" id="A0AAU8IIQ5"/>
<dbReference type="Gene3D" id="1.10.3720.10">
    <property type="entry name" value="MetI-like"/>
    <property type="match status" value="1"/>
</dbReference>
<evidence type="ECO:0000259" key="7">
    <source>
        <dbReference type="PROSITE" id="PS50928"/>
    </source>
</evidence>
<dbReference type="SUPFAM" id="SSF161098">
    <property type="entry name" value="MetI-like"/>
    <property type="match status" value="1"/>
</dbReference>
<dbReference type="PROSITE" id="PS50928">
    <property type="entry name" value="ABC_TM1"/>
    <property type="match status" value="1"/>
</dbReference>
<organism evidence="8">
    <name type="scientific">Sporolactobacillus sp. Y61</name>
    <dbReference type="NCBI Taxonomy" id="3160863"/>
    <lineage>
        <taxon>Bacteria</taxon>
        <taxon>Bacillati</taxon>
        <taxon>Bacillota</taxon>
        <taxon>Bacilli</taxon>
        <taxon>Bacillales</taxon>
        <taxon>Sporolactobacillaceae</taxon>
        <taxon>Sporolactobacillus</taxon>
    </lineage>
</organism>
<dbReference type="GO" id="GO:0055085">
    <property type="term" value="P:transmembrane transport"/>
    <property type="evidence" value="ECO:0007669"/>
    <property type="project" value="InterPro"/>
</dbReference>
<dbReference type="RefSeq" id="WP_353948969.1">
    <property type="nucleotide sequence ID" value="NZ_CP159510.1"/>
</dbReference>
<feature type="transmembrane region" description="Helical" evidence="6">
    <location>
        <begin position="20"/>
        <end position="41"/>
    </location>
</feature>
<dbReference type="InterPro" id="IPR051204">
    <property type="entry name" value="ABC_transp_perm/SBD"/>
</dbReference>
<dbReference type="CDD" id="cd06261">
    <property type="entry name" value="TM_PBP2"/>
    <property type="match status" value="1"/>
</dbReference>
<feature type="transmembrane region" description="Helical" evidence="6">
    <location>
        <begin position="130"/>
        <end position="157"/>
    </location>
</feature>
<dbReference type="PANTHER" id="PTHR30177:SF4">
    <property type="entry name" value="OSMOPROTECTANT IMPORT PERMEASE PROTEIN OSMW"/>
    <property type="match status" value="1"/>
</dbReference>
<name>A0AAU8IIQ5_9BACL</name>
<evidence type="ECO:0000256" key="2">
    <source>
        <dbReference type="ARBA" id="ARBA00022448"/>
    </source>
</evidence>
<gene>
    <name evidence="8" type="ORF">ABNN70_05270</name>
</gene>
<sequence length="221" mass="23881">MLDYIRWSSQEIITLFIQHMQISGLSLLIAVLIALPLGFLLSKSKLAATIILPVLSVMYTIPSLALFALLIPLVGLGMKSAVIALVGYSLLILARNVMVGFHSVDPATVEAGKGMGLNVWQMFFNIELPLALPVILGGIRIAAVSIIGIATIASWINAGGLGVMLFQGLSQNNVPEIIWGTIFVALLAIIVNVVLSRLEKAALARSKGERIIERKKRRKIF</sequence>
<dbReference type="Pfam" id="PF00528">
    <property type="entry name" value="BPD_transp_1"/>
    <property type="match status" value="1"/>
</dbReference>
<dbReference type="InterPro" id="IPR000515">
    <property type="entry name" value="MetI-like"/>
</dbReference>
<feature type="domain" description="ABC transmembrane type-1" evidence="7">
    <location>
        <begin position="16"/>
        <end position="195"/>
    </location>
</feature>
<keyword evidence="4 6" id="KW-1133">Transmembrane helix</keyword>
<keyword evidence="3 6" id="KW-0812">Transmembrane</keyword>
<dbReference type="GO" id="GO:0031460">
    <property type="term" value="P:glycine betaine transport"/>
    <property type="evidence" value="ECO:0007669"/>
    <property type="project" value="TreeGrafter"/>
</dbReference>
<comment type="similarity">
    <text evidence="6">Belongs to the binding-protein-dependent transport system permease family.</text>
</comment>
<feature type="transmembrane region" description="Helical" evidence="6">
    <location>
        <begin position="48"/>
        <end position="70"/>
    </location>
</feature>
<dbReference type="PANTHER" id="PTHR30177">
    <property type="entry name" value="GLYCINE BETAINE/L-PROLINE TRANSPORT SYSTEM PERMEASE PROTEIN PROW"/>
    <property type="match status" value="1"/>
</dbReference>